<dbReference type="EMBL" id="GBXM01034000">
    <property type="protein sequence ID" value="JAH74577.1"/>
    <property type="molecule type" value="Transcribed_RNA"/>
</dbReference>
<dbReference type="AlphaFoldDB" id="A0A0E9V950"/>
<sequence>MFLNSLHLNNDLCWQISDSICYSLNKESC</sequence>
<proteinExistence type="predicted"/>
<reference evidence="1" key="1">
    <citation type="submission" date="2014-11" db="EMBL/GenBank/DDBJ databases">
        <authorList>
            <person name="Amaro Gonzalez C."/>
        </authorList>
    </citation>
    <scope>NUCLEOTIDE SEQUENCE</scope>
</reference>
<accession>A0A0E9V950</accession>
<evidence type="ECO:0000313" key="1">
    <source>
        <dbReference type="EMBL" id="JAH74577.1"/>
    </source>
</evidence>
<protein>
    <submittedName>
        <fullName evidence="1">Uncharacterized protein</fullName>
    </submittedName>
</protein>
<organism evidence="1">
    <name type="scientific">Anguilla anguilla</name>
    <name type="common">European freshwater eel</name>
    <name type="synonym">Muraena anguilla</name>
    <dbReference type="NCBI Taxonomy" id="7936"/>
    <lineage>
        <taxon>Eukaryota</taxon>
        <taxon>Metazoa</taxon>
        <taxon>Chordata</taxon>
        <taxon>Craniata</taxon>
        <taxon>Vertebrata</taxon>
        <taxon>Euteleostomi</taxon>
        <taxon>Actinopterygii</taxon>
        <taxon>Neopterygii</taxon>
        <taxon>Teleostei</taxon>
        <taxon>Anguilliformes</taxon>
        <taxon>Anguillidae</taxon>
        <taxon>Anguilla</taxon>
    </lineage>
</organism>
<name>A0A0E9V950_ANGAN</name>
<reference evidence="1" key="2">
    <citation type="journal article" date="2015" name="Fish Shellfish Immunol.">
        <title>Early steps in the European eel (Anguilla anguilla)-Vibrio vulnificus interaction in the gills: Role of the RtxA13 toxin.</title>
        <authorList>
            <person name="Callol A."/>
            <person name="Pajuelo D."/>
            <person name="Ebbesson L."/>
            <person name="Teles M."/>
            <person name="MacKenzie S."/>
            <person name="Amaro C."/>
        </authorList>
    </citation>
    <scope>NUCLEOTIDE SEQUENCE</scope>
</reference>